<feature type="region of interest" description="Disordered" evidence="1">
    <location>
        <begin position="177"/>
        <end position="246"/>
    </location>
</feature>
<feature type="compositionally biased region" description="Basic and acidic residues" evidence="1">
    <location>
        <begin position="199"/>
        <end position="214"/>
    </location>
</feature>
<dbReference type="InterPro" id="IPR012337">
    <property type="entry name" value="RNaseH-like_sf"/>
</dbReference>
<reference evidence="2" key="2">
    <citation type="journal article" date="2024" name="Plant">
        <title>Genomic evolution and insights into agronomic trait innovations of Sesamum species.</title>
        <authorList>
            <person name="Miao H."/>
            <person name="Wang L."/>
            <person name="Qu L."/>
            <person name="Liu H."/>
            <person name="Sun Y."/>
            <person name="Le M."/>
            <person name="Wang Q."/>
            <person name="Wei S."/>
            <person name="Zheng Y."/>
            <person name="Lin W."/>
            <person name="Duan Y."/>
            <person name="Cao H."/>
            <person name="Xiong S."/>
            <person name="Wang X."/>
            <person name="Wei L."/>
            <person name="Li C."/>
            <person name="Ma Q."/>
            <person name="Ju M."/>
            <person name="Zhao R."/>
            <person name="Li G."/>
            <person name="Mu C."/>
            <person name="Tian Q."/>
            <person name="Mei H."/>
            <person name="Zhang T."/>
            <person name="Gao T."/>
            <person name="Zhang H."/>
        </authorList>
    </citation>
    <scope>NUCLEOTIDE SEQUENCE</scope>
    <source>
        <strain evidence="2">G01</strain>
    </source>
</reference>
<dbReference type="PANTHER" id="PTHR45835:SF99">
    <property type="entry name" value="CHROMO DOMAIN-CONTAINING PROTEIN-RELATED"/>
    <property type="match status" value="1"/>
</dbReference>
<feature type="non-terminal residue" evidence="2">
    <location>
        <position position="1"/>
    </location>
</feature>
<sequence>ISGTYQRRKLFYWATEKEEIKTWAKEGEIFQRAKHENDAHLGLLQPLPTVKEVWPYVSIDLTKGLPNSEAKESLLVVVDRLTKYSHFLPLRHPYTIASIAKIFFDNIYKLHGFPVSIVNDKNNVLPTGGLIMHKMFTSRAVKWTFFIYGRLSTNKSDVASSMRRGFPIKLAIPNNARFSNQRQGQRRGRGRNCRSKGRGVREEFEARKSEEAVREGSGGEGGVADDNTDNGDCGGWGRGLKVGGAL</sequence>
<dbReference type="GO" id="GO:0003676">
    <property type="term" value="F:nucleic acid binding"/>
    <property type="evidence" value="ECO:0007669"/>
    <property type="project" value="InterPro"/>
</dbReference>
<dbReference type="AlphaFoldDB" id="A0AAW2JTB6"/>
<dbReference type="InterPro" id="IPR036397">
    <property type="entry name" value="RNaseH_sf"/>
</dbReference>
<dbReference type="PANTHER" id="PTHR45835">
    <property type="entry name" value="YALI0A06105P"/>
    <property type="match status" value="1"/>
</dbReference>
<evidence type="ECO:0000256" key="1">
    <source>
        <dbReference type="SAM" id="MobiDB-lite"/>
    </source>
</evidence>
<feature type="compositionally biased region" description="Gly residues" evidence="1">
    <location>
        <begin position="232"/>
        <end position="246"/>
    </location>
</feature>
<dbReference type="SUPFAM" id="SSF53098">
    <property type="entry name" value="Ribonuclease H-like"/>
    <property type="match status" value="1"/>
</dbReference>
<reference evidence="2" key="1">
    <citation type="submission" date="2020-06" db="EMBL/GenBank/DDBJ databases">
        <authorList>
            <person name="Li T."/>
            <person name="Hu X."/>
            <person name="Zhang T."/>
            <person name="Song X."/>
            <person name="Zhang H."/>
            <person name="Dai N."/>
            <person name="Sheng W."/>
            <person name="Hou X."/>
            <person name="Wei L."/>
        </authorList>
    </citation>
    <scope>NUCLEOTIDE SEQUENCE</scope>
    <source>
        <strain evidence="2">G01</strain>
        <tissue evidence="2">Leaf</tissue>
    </source>
</reference>
<gene>
    <name evidence="2" type="ORF">Sangu_3175800</name>
</gene>
<organism evidence="2">
    <name type="scientific">Sesamum angustifolium</name>
    <dbReference type="NCBI Taxonomy" id="2727405"/>
    <lineage>
        <taxon>Eukaryota</taxon>
        <taxon>Viridiplantae</taxon>
        <taxon>Streptophyta</taxon>
        <taxon>Embryophyta</taxon>
        <taxon>Tracheophyta</taxon>
        <taxon>Spermatophyta</taxon>
        <taxon>Magnoliopsida</taxon>
        <taxon>eudicotyledons</taxon>
        <taxon>Gunneridae</taxon>
        <taxon>Pentapetalae</taxon>
        <taxon>asterids</taxon>
        <taxon>lamiids</taxon>
        <taxon>Lamiales</taxon>
        <taxon>Pedaliaceae</taxon>
        <taxon>Sesamum</taxon>
    </lineage>
</organism>
<evidence type="ECO:0000313" key="2">
    <source>
        <dbReference type="EMBL" id="KAL0297856.1"/>
    </source>
</evidence>
<protein>
    <submittedName>
        <fullName evidence="2">Uncharacterized protein</fullName>
    </submittedName>
</protein>
<feature type="compositionally biased region" description="Basic residues" evidence="1">
    <location>
        <begin position="184"/>
        <end position="198"/>
    </location>
</feature>
<accession>A0AAW2JTB6</accession>
<dbReference type="EMBL" id="JACGWK010000554">
    <property type="protein sequence ID" value="KAL0297856.1"/>
    <property type="molecule type" value="Genomic_DNA"/>
</dbReference>
<proteinExistence type="predicted"/>
<dbReference type="Gene3D" id="3.30.420.10">
    <property type="entry name" value="Ribonuclease H-like superfamily/Ribonuclease H"/>
    <property type="match status" value="1"/>
</dbReference>
<comment type="caution">
    <text evidence="2">The sequence shown here is derived from an EMBL/GenBank/DDBJ whole genome shotgun (WGS) entry which is preliminary data.</text>
</comment>
<name>A0AAW2JTB6_9LAMI</name>